<feature type="region of interest" description="Disordered" evidence="6">
    <location>
        <begin position="542"/>
        <end position="571"/>
    </location>
</feature>
<dbReference type="GO" id="GO:0046983">
    <property type="term" value="F:protein dimerization activity"/>
    <property type="evidence" value="ECO:0007669"/>
    <property type="project" value="InterPro"/>
</dbReference>
<feature type="region of interest" description="Disordered" evidence="6">
    <location>
        <begin position="109"/>
        <end position="146"/>
    </location>
</feature>
<dbReference type="InterPro" id="IPR036638">
    <property type="entry name" value="HLH_DNA-bd_sf"/>
</dbReference>
<keyword evidence="3" id="KW-0238">DNA-binding</keyword>
<keyword evidence="7" id="KW-1133">Transmembrane helix</keyword>
<gene>
    <name evidence="9" type="primary">LOC116957311</name>
</gene>
<evidence type="ECO:0000256" key="4">
    <source>
        <dbReference type="ARBA" id="ARBA00023163"/>
    </source>
</evidence>
<evidence type="ECO:0000256" key="3">
    <source>
        <dbReference type="ARBA" id="ARBA00023125"/>
    </source>
</evidence>
<evidence type="ECO:0000256" key="2">
    <source>
        <dbReference type="ARBA" id="ARBA00023015"/>
    </source>
</evidence>
<dbReference type="GO" id="GO:0000981">
    <property type="term" value="F:DNA-binding transcription factor activity, RNA polymerase II-specific"/>
    <property type="evidence" value="ECO:0007669"/>
    <property type="project" value="TreeGrafter"/>
</dbReference>
<evidence type="ECO:0000313" key="8">
    <source>
        <dbReference type="Proteomes" id="UP001318040"/>
    </source>
</evidence>
<dbReference type="Proteomes" id="UP001318040">
    <property type="component" value="Chromosome 72"/>
</dbReference>
<evidence type="ECO:0000256" key="5">
    <source>
        <dbReference type="ARBA" id="ARBA00023242"/>
    </source>
</evidence>
<dbReference type="KEGG" id="pmrn:116957311"/>
<dbReference type="PANTHER" id="PTHR46062:SF1">
    <property type="entry name" value="LP12374P"/>
    <property type="match status" value="1"/>
</dbReference>
<protein>
    <submittedName>
        <fullName evidence="9">Sterol regulatory element-binding protein 1-like</fullName>
    </submittedName>
</protein>
<evidence type="ECO:0000256" key="1">
    <source>
        <dbReference type="ARBA" id="ARBA00004123"/>
    </source>
</evidence>
<keyword evidence="4" id="KW-0804">Transcription</keyword>
<evidence type="ECO:0000256" key="7">
    <source>
        <dbReference type="SAM" id="Phobius"/>
    </source>
</evidence>
<dbReference type="RefSeq" id="XP_032835276.1">
    <property type="nucleotide sequence ID" value="XM_032979385.1"/>
</dbReference>
<organism evidence="8 9">
    <name type="scientific">Petromyzon marinus</name>
    <name type="common">Sea lamprey</name>
    <dbReference type="NCBI Taxonomy" id="7757"/>
    <lineage>
        <taxon>Eukaryota</taxon>
        <taxon>Metazoa</taxon>
        <taxon>Chordata</taxon>
        <taxon>Craniata</taxon>
        <taxon>Vertebrata</taxon>
        <taxon>Cyclostomata</taxon>
        <taxon>Hyperoartia</taxon>
        <taxon>Petromyzontiformes</taxon>
        <taxon>Petromyzontidae</taxon>
        <taxon>Petromyzon</taxon>
    </lineage>
</organism>
<dbReference type="PANTHER" id="PTHR46062">
    <property type="entry name" value="STEROL REGULATORY ELEMENT-BINDING PROTEIN"/>
    <property type="match status" value="1"/>
</dbReference>
<name>A0AAJ7UHF1_PETMA</name>
<dbReference type="GO" id="GO:0005634">
    <property type="term" value="C:nucleus"/>
    <property type="evidence" value="ECO:0007669"/>
    <property type="project" value="UniProtKB-SubCell"/>
</dbReference>
<dbReference type="AlphaFoldDB" id="A0AAJ7UHF1"/>
<dbReference type="GO" id="GO:0000978">
    <property type="term" value="F:RNA polymerase II cis-regulatory region sequence-specific DNA binding"/>
    <property type="evidence" value="ECO:0007669"/>
    <property type="project" value="TreeGrafter"/>
</dbReference>
<evidence type="ECO:0000256" key="6">
    <source>
        <dbReference type="SAM" id="MobiDB-lite"/>
    </source>
</evidence>
<proteinExistence type="predicted"/>
<evidence type="ECO:0000313" key="9">
    <source>
        <dbReference type="RefSeq" id="XP_032835276.1"/>
    </source>
</evidence>
<keyword evidence="5" id="KW-0539">Nucleus</keyword>
<dbReference type="Gene3D" id="4.10.280.10">
    <property type="entry name" value="Helix-loop-helix DNA-binding domain"/>
    <property type="match status" value="1"/>
</dbReference>
<feature type="compositionally biased region" description="Low complexity" evidence="6">
    <location>
        <begin position="65"/>
        <end position="75"/>
    </location>
</feature>
<feature type="transmembrane region" description="Helical" evidence="7">
    <location>
        <begin position="180"/>
        <end position="206"/>
    </location>
</feature>
<reference evidence="9" key="1">
    <citation type="submission" date="2025-08" db="UniProtKB">
        <authorList>
            <consortium name="RefSeq"/>
        </authorList>
    </citation>
    <scope>IDENTIFICATION</scope>
    <source>
        <tissue evidence="9">Sperm</tissue>
    </source>
</reference>
<feature type="region of interest" description="Disordered" evidence="6">
    <location>
        <begin position="31"/>
        <end position="75"/>
    </location>
</feature>
<keyword evidence="8" id="KW-1185">Reference proteome</keyword>
<sequence>MSKSAVLSRTIDYIRSLQQLNVRLRRENRELRRSTRTGGGAEFPAGEGEGRHPLTTAMDTTGTQASSSLLRRSSPPLRDRPRLLLCLAALLCLVVNPLSYLTQQPQLQPQQPLQPLQPQLQPQLQPSQPQLQPQLQPSQPLQPQLQPLQAQQALMGRSILNAHSDAQDDSLSPPPPPAWWWWWCRGAVLALLNAVLALLVLAALLLGGGPVVAPSSAGATLYWRHRRQAEADMARGDFASSGAHLRACLGALGRPLPTSNSDLACGLLLAGLRVLARRLSYSPRGRVGESQQCARDAGLAYHCLHQLYLTGCLRGGRGERPFLCLSALAMAEQAGGTMPSSQRASTFICSAMEAARSASLPGRLAARWLLRCARHVSPRSVWLSSSHAVRFFTRGVWEPASSNLSLFTTTPPGLPVQRFVQALREHLLERSVNAALSLPAAHSATHSATHSRTYTEALQLLQLVIDSSEGDNEGDGERDEVSEWWARVSLLWLLCSRSQAERSLLRLWAQLRAPPVQLTDSRDPLVAAAILLVRARVGVELPARTPPAPPPRGGATPQGPAPRPQGRPGCPAQCLTDCDWAGLALGDSVRAQPTATSVYQGGDSASVSVQPSSS</sequence>
<keyword evidence="7" id="KW-0472">Membrane</keyword>
<keyword evidence="2" id="KW-0805">Transcription regulation</keyword>
<keyword evidence="7" id="KW-0812">Transmembrane</keyword>
<accession>A0AAJ7UHF1</accession>
<comment type="subcellular location">
    <subcellularLocation>
        <location evidence="1">Nucleus</location>
    </subcellularLocation>
</comment>